<dbReference type="Proteomes" id="UP000885822">
    <property type="component" value="Unassembled WGS sequence"/>
</dbReference>
<accession>A0A831KCA2</accession>
<gene>
    <name evidence="2" type="ORF">ENG92_04175</name>
</gene>
<dbReference type="SUPFAM" id="SSF141868">
    <property type="entry name" value="EAL domain-like"/>
    <property type="match status" value="1"/>
</dbReference>
<evidence type="ECO:0000259" key="1">
    <source>
        <dbReference type="PROSITE" id="PS50883"/>
    </source>
</evidence>
<dbReference type="InterPro" id="IPR035919">
    <property type="entry name" value="EAL_sf"/>
</dbReference>
<feature type="domain" description="EAL" evidence="1">
    <location>
        <begin position="1"/>
        <end position="154"/>
    </location>
</feature>
<protein>
    <submittedName>
        <fullName evidence="2">EAL domain-containing protein</fullName>
    </submittedName>
</protein>
<dbReference type="EMBL" id="DRCV01000184">
    <property type="protein sequence ID" value="HDK38194.1"/>
    <property type="molecule type" value="Genomic_DNA"/>
</dbReference>
<proteinExistence type="predicted"/>
<feature type="non-terminal residue" evidence="2">
    <location>
        <position position="1"/>
    </location>
</feature>
<dbReference type="PROSITE" id="PS50883">
    <property type="entry name" value="EAL"/>
    <property type="match status" value="1"/>
</dbReference>
<evidence type="ECO:0000313" key="2">
    <source>
        <dbReference type="EMBL" id="HDK38194.1"/>
    </source>
</evidence>
<reference evidence="2" key="1">
    <citation type="journal article" date="2020" name="mSystems">
        <title>Genome- and Community-Level Interaction Insights into Carbon Utilization and Element Cycling Functions of Hydrothermarchaeota in Hydrothermal Sediment.</title>
        <authorList>
            <person name="Zhou Z."/>
            <person name="Liu Y."/>
            <person name="Xu W."/>
            <person name="Pan J."/>
            <person name="Luo Z.H."/>
            <person name="Li M."/>
        </authorList>
    </citation>
    <scope>NUCLEOTIDE SEQUENCE [LARGE SCALE GENOMIC DNA]</scope>
    <source>
        <strain evidence="2">HyVt-26</strain>
    </source>
</reference>
<organism evidence="2">
    <name type="scientific">Thiolapillus brandeum</name>
    <dbReference type="NCBI Taxonomy" id="1076588"/>
    <lineage>
        <taxon>Bacteria</taxon>
        <taxon>Pseudomonadati</taxon>
        <taxon>Pseudomonadota</taxon>
        <taxon>Gammaproteobacteria</taxon>
        <taxon>Chromatiales</taxon>
        <taxon>Sedimenticolaceae</taxon>
        <taxon>Thiolapillus</taxon>
    </lineage>
</organism>
<dbReference type="Pfam" id="PF00563">
    <property type="entry name" value="EAL"/>
    <property type="match status" value="1"/>
</dbReference>
<comment type="caution">
    <text evidence="2">The sequence shown here is derived from an EMBL/GenBank/DDBJ whole genome shotgun (WGS) entry which is preliminary data.</text>
</comment>
<dbReference type="InterPro" id="IPR001633">
    <property type="entry name" value="EAL_dom"/>
</dbReference>
<name>A0A831KCA2_9GAMM</name>
<sequence>PQSIAALHNPEYSNWLERQSAREHVSTQGIIISFRLSQVAKDLGLSRNCITALHKLNINTMIDDFTDHPAAIKILKAMGNRYISVSASLLKAEDTVIKKLIDVCHQHSVLILLPGINRAENVNLYWSYGADLLEGAYIHPVTEDTSFSFKPVIV</sequence>
<dbReference type="AlphaFoldDB" id="A0A831KCA2"/>
<dbReference type="Gene3D" id="3.20.20.450">
    <property type="entry name" value="EAL domain"/>
    <property type="match status" value="1"/>
</dbReference>